<feature type="non-terminal residue" evidence="4">
    <location>
        <position position="1"/>
    </location>
</feature>
<keyword evidence="1" id="KW-0479">Metal-binding</keyword>
<feature type="compositionally biased region" description="Polar residues" evidence="2">
    <location>
        <begin position="57"/>
        <end position="72"/>
    </location>
</feature>
<dbReference type="AlphaFoldDB" id="A0A1B6M129"/>
<dbReference type="SMART" id="SM00355">
    <property type="entry name" value="ZnF_C2H2"/>
    <property type="match status" value="5"/>
</dbReference>
<sequence length="833" mass="95341">IEELVSGRSEDRDPLAFDQVMIKVEDIKKEVTVSSDEDGVGYPGSYRQRKIRKIGTAGSSSFQFGKDSSNQRPAEVRSRTRNTQSFGQNCTVTSVKGGFRSSHENPTLGREKSVKKPTSQDYKTQVLQQLARIRRVPGMEVITREALENRESHQPAISLIECPKLKAPTEKKQVLQKTPSGVVVLTGNHGGSASKKLGRSFNLGKRLQCPKCNEYVLKRCQRLHSKYYCGVVPDESEWKINSSLALCLLCNKCQEPDSIEFHVKYLCGKRQITVQCFYCPRLFSDYRGLTKHMRDAHNKKHRFNDLMSILPPADPLTNETAPVKVVKHFFNNSLCAEVESYLEEDGDPEFFCFYCSYKAAFPYEVLEHMEDSHGKQYNTYDVLQAQITGVLPVDRNAAEPSQDSGFANYQLYEPRVILKQSHSGDKQAVTVEPKEISRKKKPEGVSVDQNPSTAEALSNASIENRSNVDSSHIVQKKFKKAKVNCLKCNKVVFPDNMRIHRKYLCGTEPAKKEWVLEKNSKALCLKCKKLLISNTIDFHVKYICNVKHYSVQCFYCTKIFSDYRSWIVHSKKLHNKSHYYQDLMTVLPNSEDANDETVEYGSQSAVTHPFIYNPPTIFVDGNIEVAKFSDEDDIYSCFYCECRWKAGYKVLDHMEDIHSKNHTMYDLIRAKMASPSKPQPCPSRTSEALKKLTSSMSNLQDTKLRILANNDPDYIDNKEITEAPNESLNVTQIALMDNKTHKYKLNLKNRKNIHSVSSTFFTDKKKKRTSIPEVQCVKCKTLVHPGDMRIHKKYHCMNEQGRREWILKKGGKSLCLKCRKMVLTRTVDFHVKY</sequence>
<feature type="compositionally biased region" description="Polar residues" evidence="2">
    <location>
        <begin position="81"/>
        <end position="94"/>
    </location>
</feature>
<dbReference type="PROSITE" id="PS50157">
    <property type="entry name" value="ZINC_FINGER_C2H2_2"/>
    <property type="match status" value="1"/>
</dbReference>
<evidence type="ECO:0000313" key="4">
    <source>
        <dbReference type="EMBL" id="JAT29646.1"/>
    </source>
</evidence>
<dbReference type="PROSITE" id="PS00028">
    <property type="entry name" value="ZINC_FINGER_C2H2_1"/>
    <property type="match status" value="3"/>
</dbReference>
<dbReference type="GO" id="GO:0008270">
    <property type="term" value="F:zinc ion binding"/>
    <property type="evidence" value="ECO:0007669"/>
    <property type="project" value="UniProtKB-KW"/>
</dbReference>
<accession>A0A1B6M129</accession>
<keyword evidence="1" id="KW-0863">Zinc-finger</keyword>
<keyword evidence="1" id="KW-0862">Zinc</keyword>
<proteinExistence type="predicted"/>
<evidence type="ECO:0000256" key="1">
    <source>
        <dbReference type="PROSITE-ProRule" id="PRU00042"/>
    </source>
</evidence>
<evidence type="ECO:0000259" key="3">
    <source>
        <dbReference type="PROSITE" id="PS50157"/>
    </source>
</evidence>
<dbReference type="InterPro" id="IPR013087">
    <property type="entry name" value="Znf_C2H2_type"/>
</dbReference>
<feature type="domain" description="C2H2-type" evidence="3">
    <location>
        <begin position="274"/>
        <end position="302"/>
    </location>
</feature>
<organism evidence="4">
    <name type="scientific">Graphocephala atropunctata</name>
    <dbReference type="NCBI Taxonomy" id="36148"/>
    <lineage>
        <taxon>Eukaryota</taxon>
        <taxon>Metazoa</taxon>
        <taxon>Ecdysozoa</taxon>
        <taxon>Arthropoda</taxon>
        <taxon>Hexapoda</taxon>
        <taxon>Insecta</taxon>
        <taxon>Pterygota</taxon>
        <taxon>Neoptera</taxon>
        <taxon>Paraneoptera</taxon>
        <taxon>Hemiptera</taxon>
        <taxon>Auchenorrhyncha</taxon>
        <taxon>Membracoidea</taxon>
        <taxon>Cicadellidae</taxon>
        <taxon>Cicadellinae</taxon>
        <taxon>Cicadellini</taxon>
        <taxon>Graphocephala</taxon>
    </lineage>
</organism>
<name>A0A1B6M129_9HEMI</name>
<reference evidence="4" key="1">
    <citation type="submission" date="2015-11" db="EMBL/GenBank/DDBJ databases">
        <title>De novo transcriptome assembly of four potential Pierce s Disease insect vectors from Arizona vineyards.</title>
        <authorList>
            <person name="Tassone E.E."/>
        </authorList>
    </citation>
    <scope>NUCLEOTIDE SEQUENCE</scope>
</reference>
<feature type="region of interest" description="Disordered" evidence="2">
    <location>
        <begin position="33"/>
        <end position="123"/>
    </location>
</feature>
<feature type="region of interest" description="Disordered" evidence="2">
    <location>
        <begin position="423"/>
        <end position="453"/>
    </location>
</feature>
<evidence type="ECO:0000256" key="2">
    <source>
        <dbReference type="SAM" id="MobiDB-lite"/>
    </source>
</evidence>
<dbReference type="EMBL" id="GEBQ01010331">
    <property type="protein sequence ID" value="JAT29646.1"/>
    <property type="molecule type" value="Transcribed_RNA"/>
</dbReference>
<feature type="non-terminal residue" evidence="4">
    <location>
        <position position="833"/>
    </location>
</feature>
<gene>
    <name evidence="4" type="ORF">g.26014</name>
</gene>
<protein>
    <recommendedName>
        <fullName evidence="3">C2H2-type domain-containing protein</fullName>
    </recommendedName>
</protein>